<reference evidence="1" key="2">
    <citation type="journal article" date="2015" name="Fish Shellfish Immunol.">
        <title>Early steps in the European eel (Anguilla anguilla)-Vibrio vulnificus interaction in the gills: Role of the RtxA13 toxin.</title>
        <authorList>
            <person name="Callol A."/>
            <person name="Pajuelo D."/>
            <person name="Ebbesson L."/>
            <person name="Teles M."/>
            <person name="MacKenzie S."/>
            <person name="Amaro C."/>
        </authorList>
    </citation>
    <scope>NUCLEOTIDE SEQUENCE</scope>
</reference>
<dbReference type="AlphaFoldDB" id="A0A0E9PRA0"/>
<protein>
    <submittedName>
        <fullName evidence="1">Uncharacterized protein</fullName>
    </submittedName>
</protein>
<name>A0A0E9PRA0_ANGAN</name>
<reference evidence="1" key="1">
    <citation type="submission" date="2014-11" db="EMBL/GenBank/DDBJ databases">
        <authorList>
            <person name="Amaro Gonzalez C."/>
        </authorList>
    </citation>
    <scope>NUCLEOTIDE SEQUENCE</scope>
</reference>
<organism evidence="1">
    <name type="scientific">Anguilla anguilla</name>
    <name type="common">European freshwater eel</name>
    <name type="synonym">Muraena anguilla</name>
    <dbReference type="NCBI Taxonomy" id="7936"/>
    <lineage>
        <taxon>Eukaryota</taxon>
        <taxon>Metazoa</taxon>
        <taxon>Chordata</taxon>
        <taxon>Craniata</taxon>
        <taxon>Vertebrata</taxon>
        <taxon>Euteleostomi</taxon>
        <taxon>Actinopterygii</taxon>
        <taxon>Neopterygii</taxon>
        <taxon>Teleostei</taxon>
        <taxon>Anguilliformes</taxon>
        <taxon>Anguillidae</taxon>
        <taxon>Anguilla</taxon>
    </lineage>
</organism>
<proteinExistence type="predicted"/>
<sequence>MTVSGQTGLNAEGLHLSKCEQGLSSRQRATASQTLQHCIKS</sequence>
<evidence type="ECO:0000313" key="1">
    <source>
        <dbReference type="EMBL" id="JAH06368.1"/>
    </source>
</evidence>
<dbReference type="EMBL" id="GBXM01102209">
    <property type="protein sequence ID" value="JAH06368.1"/>
    <property type="molecule type" value="Transcribed_RNA"/>
</dbReference>
<accession>A0A0E9PRA0</accession>